<dbReference type="GO" id="GO:0140359">
    <property type="term" value="F:ABC-type transporter activity"/>
    <property type="evidence" value="ECO:0007669"/>
    <property type="project" value="InterPro"/>
</dbReference>
<dbReference type="InterPro" id="IPR017871">
    <property type="entry name" value="ABC_transporter-like_CS"/>
</dbReference>
<dbReference type="Gene3D" id="3.40.50.300">
    <property type="entry name" value="P-loop containing nucleotide triphosphate hydrolases"/>
    <property type="match status" value="1"/>
</dbReference>
<dbReference type="InterPro" id="IPR027417">
    <property type="entry name" value="P-loop_NTPase"/>
</dbReference>
<dbReference type="RefSeq" id="WP_198880115.1">
    <property type="nucleotide sequence ID" value="NZ_JAEKJA010000001.1"/>
</dbReference>
<dbReference type="InterPro" id="IPR013611">
    <property type="entry name" value="Transp-assoc_OB_typ2"/>
</dbReference>
<proteinExistence type="inferred from homology"/>
<comment type="subcellular location">
    <subcellularLocation>
        <location evidence="1">Cell inner membrane</location>
        <topology evidence="1">Peripheral membrane protein</topology>
    </subcellularLocation>
</comment>
<dbReference type="CDD" id="cd03301">
    <property type="entry name" value="ABC_MalK_N"/>
    <property type="match status" value="1"/>
</dbReference>
<dbReference type="PANTHER" id="PTHR43875">
    <property type="entry name" value="MALTODEXTRIN IMPORT ATP-BINDING PROTEIN MSMX"/>
    <property type="match status" value="1"/>
</dbReference>
<evidence type="ECO:0000256" key="3">
    <source>
        <dbReference type="ARBA" id="ARBA00022448"/>
    </source>
</evidence>
<dbReference type="Proteomes" id="UP000609531">
    <property type="component" value="Unassembled WGS sequence"/>
</dbReference>
<dbReference type="InterPro" id="IPR047641">
    <property type="entry name" value="ABC_transpr_MalK/UgpC-like"/>
</dbReference>
<dbReference type="Pfam" id="PF00005">
    <property type="entry name" value="ABC_tran"/>
    <property type="match status" value="1"/>
</dbReference>
<dbReference type="GO" id="GO:0016887">
    <property type="term" value="F:ATP hydrolysis activity"/>
    <property type="evidence" value="ECO:0007669"/>
    <property type="project" value="InterPro"/>
</dbReference>
<evidence type="ECO:0000256" key="2">
    <source>
        <dbReference type="ARBA" id="ARBA00005417"/>
    </source>
</evidence>
<sequence length="358" mass="38684">MAVVTLQNIVKHYESGGAPAVDDVSFTVEDGEFMVLLGPSGCGKSTTLRMVAGLESITSGRLAIDHQLMNAVPAKNRDIAMVFQSYALYPHMSVRDNLGFGLKRRHTNRRLVRQRVEEVAASIGLTAYLDRKPHALSGGQRQRVALGRAIVRDPKVFLFDEPLSNLDAALRVSTRAELVRLHRELSATMIYVTHDQVEAMTMGDRVCIMEHGRVAQIGTPMEVYLNPANAFVAAFLGNPPMNLMPATADGGAVLLGGRRVAAVAAEGDVLFGIRPEDLTPTDDARAAVISGRVASLEPLGAETLIHVDRGDSTVIVRGPRVPSARLDEPIHLRADPGMIRLFDAATGEAIRLPEEAMT</sequence>
<dbReference type="GO" id="GO:0008643">
    <property type="term" value="P:carbohydrate transport"/>
    <property type="evidence" value="ECO:0007669"/>
    <property type="project" value="InterPro"/>
</dbReference>
<dbReference type="PANTHER" id="PTHR43875:SF1">
    <property type="entry name" value="OSMOPROTECTIVE COMPOUNDS UPTAKE ATP-BINDING PROTEIN GGTA"/>
    <property type="match status" value="1"/>
</dbReference>
<organism evidence="7 8">
    <name type="scientific">Acuticoccus mangrovi</name>
    <dbReference type="NCBI Taxonomy" id="2796142"/>
    <lineage>
        <taxon>Bacteria</taxon>
        <taxon>Pseudomonadati</taxon>
        <taxon>Pseudomonadota</taxon>
        <taxon>Alphaproteobacteria</taxon>
        <taxon>Hyphomicrobiales</taxon>
        <taxon>Amorphaceae</taxon>
        <taxon>Acuticoccus</taxon>
    </lineage>
</organism>
<dbReference type="Gene3D" id="2.40.50.100">
    <property type="match status" value="1"/>
</dbReference>
<dbReference type="AlphaFoldDB" id="A0A934IMP3"/>
<dbReference type="InterPro" id="IPR003439">
    <property type="entry name" value="ABC_transporter-like_ATP-bd"/>
</dbReference>
<evidence type="ECO:0000259" key="6">
    <source>
        <dbReference type="PROSITE" id="PS50893"/>
    </source>
</evidence>
<dbReference type="FunFam" id="3.40.50.300:FF:000042">
    <property type="entry name" value="Maltose/maltodextrin ABC transporter, ATP-binding protein"/>
    <property type="match status" value="1"/>
</dbReference>
<comment type="similarity">
    <text evidence="2">Belongs to the ABC transporter superfamily.</text>
</comment>
<keyword evidence="3" id="KW-0813">Transport</keyword>
<dbReference type="SUPFAM" id="SSF50331">
    <property type="entry name" value="MOP-like"/>
    <property type="match status" value="1"/>
</dbReference>
<keyword evidence="4" id="KW-0547">Nucleotide-binding</keyword>
<dbReference type="NCBIfam" id="NF008653">
    <property type="entry name" value="PRK11650.1"/>
    <property type="match status" value="1"/>
</dbReference>
<evidence type="ECO:0000256" key="1">
    <source>
        <dbReference type="ARBA" id="ARBA00004417"/>
    </source>
</evidence>
<reference evidence="7" key="1">
    <citation type="submission" date="2020-12" db="EMBL/GenBank/DDBJ databases">
        <title>Bacterial taxonomy.</title>
        <authorList>
            <person name="Pan X."/>
        </authorList>
    </citation>
    <scope>NUCLEOTIDE SEQUENCE</scope>
    <source>
        <strain evidence="7">B2012</strain>
    </source>
</reference>
<dbReference type="InterPro" id="IPR003593">
    <property type="entry name" value="AAA+_ATPase"/>
</dbReference>
<protein>
    <submittedName>
        <fullName evidence="7">Sn-glycerol-3-phosphate ABC transporter ATP-binding protein UgpC</fullName>
    </submittedName>
</protein>
<feature type="domain" description="ABC transporter" evidence="6">
    <location>
        <begin position="4"/>
        <end position="236"/>
    </location>
</feature>
<dbReference type="SUPFAM" id="SSF52540">
    <property type="entry name" value="P-loop containing nucleoside triphosphate hydrolases"/>
    <property type="match status" value="1"/>
</dbReference>
<dbReference type="SMART" id="SM00382">
    <property type="entry name" value="AAA"/>
    <property type="match status" value="1"/>
</dbReference>
<dbReference type="InterPro" id="IPR012340">
    <property type="entry name" value="NA-bd_OB-fold"/>
</dbReference>
<dbReference type="PROSITE" id="PS50893">
    <property type="entry name" value="ABC_TRANSPORTER_2"/>
    <property type="match status" value="1"/>
</dbReference>
<accession>A0A934IMP3</accession>
<comment type="caution">
    <text evidence="7">The sequence shown here is derived from an EMBL/GenBank/DDBJ whole genome shotgun (WGS) entry which is preliminary data.</text>
</comment>
<keyword evidence="8" id="KW-1185">Reference proteome</keyword>
<dbReference type="InterPro" id="IPR008995">
    <property type="entry name" value="Mo/tungstate-bd_C_term_dom"/>
</dbReference>
<dbReference type="PROSITE" id="PS00211">
    <property type="entry name" value="ABC_TRANSPORTER_1"/>
    <property type="match status" value="1"/>
</dbReference>
<evidence type="ECO:0000313" key="8">
    <source>
        <dbReference type="Proteomes" id="UP000609531"/>
    </source>
</evidence>
<dbReference type="InterPro" id="IPR015855">
    <property type="entry name" value="ABC_transpr_MalK-like"/>
</dbReference>
<dbReference type="GO" id="GO:0005524">
    <property type="term" value="F:ATP binding"/>
    <property type="evidence" value="ECO:0007669"/>
    <property type="project" value="UniProtKB-KW"/>
</dbReference>
<name>A0A934IMP3_9HYPH</name>
<evidence type="ECO:0000313" key="7">
    <source>
        <dbReference type="EMBL" id="MBJ3774219.1"/>
    </source>
</evidence>
<dbReference type="EMBL" id="JAEKJA010000001">
    <property type="protein sequence ID" value="MBJ3774219.1"/>
    <property type="molecule type" value="Genomic_DNA"/>
</dbReference>
<evidence type="ECO:0000256" key="4">
    <source>
        <dbReference type="ARBA" id="ARBA00022741"/>
    </source>
</evidence>
<gene>
    <name evidence="7" type="primary">ugpC</name>
    <name evidence="7" type="ORF">JCR33_00870</name>
</gene>
<keyword evidence="5 7" id="KW-0067">ATP-binding</keyword>
<evidence type="ECO:0000256" key="5">
    <source>
        <dbReference type="ARBA" id="ARBA00022840"/>
    </source>
</evidence>
<dbReference type="GO" id="GO:0055052">
    <property type="term" value="C:ATP-binding cassette (ABC) transporter complex, substrate-binding subunit-containing"/>
    <property type="evidence" value="ECO:0007669"/>
    <property type="project" value="TreeGrafter"/>
</dbReference>
<dbReference type="Pfam" id="PF08402">
    <property type="entry name" value="TOBE_2"/>
    <property type="match status" value="1"/>
</dbReference>
<dbReference type="Gene3D" id="2.40.50.140">
    <property type="entry name" value="Nucleic acid-binding proteins"/>
    <property type="match status" value="1"/>
</dbReference>